<dbReference type="EMBL" id="LQIR01000027">
    <property type="protein sequence ID" value="KUI13597.1"/>
    <property type="molecule type" value="Genomic_DNA"/>
</dbReference>
<evidence type="ECO:0000313" key="2">
    <source>
        <dbReference type="Proteomes" id="UP000053707"/>
    </source>
</evidence>
<accession>A0A117JJ33</accession>
<sequence>MDFESYGYLGGGSRLPVPLTVAMPVGSLVTDPTDPGVLGVVVEHPAVDPDGDVWPQLMNVLWLDLGYELIAAQVLRTAVPL</sequence>
<organism evidence="1 2">
    <name type="scientific">Mycobacterium lehmannii</name>
    <dbReference type="NCBI Taxonomy" id="2048550"/>
    <lineage>
        <taxon>Bacteria</taxon>
        <taxon>Bacillati</taxon>
        <taxon>Actinomycetota</taxon>
        <taxon>Actinomycetes</taxon>
        <taxon>Mycobacteriales</taxon>
        <taxon>Mycobacteriaceae</taxon>
        <taxon>Mycobacterium</taxon>
    </lineage>
</organism>
<dbReference type="Proteomes" id="UP000053707">
    <property type="component" value="Unassembled WGS sequence"/>
</dbReference>
<protein>
    <submittedName>
        <fullName evidence="1">Uncharacterized protein</fullName>
    </submittedName>
</protein>
<proteinExistence type="predicted"/>
<evidence type="ECO:0000313" key="1">
    <source>
        <dbReference type="EMBL" id="KUI13597.1"/>
    </source>
</evidence>
<keyword evidence="2" id="KW-1185">Reference proteome</keyword>
<comment type="caution">
    <text evidence="1">The sequence shown here is derived from an EMBL/GenBank/DDBJ whole genome shotgun (WGS) entry which is preliminary data.</text>
</comment>
<dbReference type="RefSeq" id="WP_064397755.1">
    <property type="nucleotide sequence ID" value="NZ_LQIR01000027.1"/>
</dbReference>
<gene>
    <name evidence="1" type="ORF">AU192_04110</name>
</gene>
<reference evidence="1 2" key="1">
    <citation type="submission" date="2016-01" db="EMBL/GenBank/DDBJ databases">
        <authorList>
            <consortium name="TB Trials Study Group"/>
            <person name="Sutton G."/>
            <person name="Brinkac L."/>
            <person name="Sanka R."/>
            <person name="Adams M."/>
            <person name="Lau E.L."/>
            <person name="Macaden R."/>
            <person name="Grewal H.M.S."/>
        </authorList>
    </citation>
    <scope>NUCLEOTIDE SEQUENCE [LARGE SCALE GENOMIC DNA]</scope>
    <source>
        <strain evidence="1 2">IS-1744</strain>
    </source>
</reference>
<name>A0A117JJ33_9MYCO</name>
<dbReference type="AlphaFoldDB" id="A0A117JJ33"/>